<sequence length="199" mass="21874">MLGTERSTRTSTRLVQARAGRGNRRQRYDESRRQANGSYKEQERERAGAGADTGPALLNCTRSAASSASAGASASRPVSENHAVSMGITMTVSVVVVVLVVNWSWKCSRTCRRRRTQERTYTSPSYLGPGFAWPRFNVELGAVDPRLERGRRGSECSMCRLLAGFQVLGWAEQAVRWMLMGAASPAKPRDGILGMVSWC</sequence>
<dbReference type="InParanoid" id="A0A2T3A6J6"/>
<organism evidence="3 4">
    <name type="scientific">Coniella lustricola</name>
    <dbReference type="NCBI Taxonomy" id="2025994"/>
    <lineage>
        <taxon>Eukaryota</taxon>
        <taxon>Fungi</taxon>
        <taxon>Dikarya</taxon>
        <taxon>Ascomycota</taxon>
        <taxon>Pezizomycotina</taxon>
        <taxon>Sordariomycetes</taxon>
        <taxon>Sordariomycetidae</taxon>
        <taxon>Diaporthales</taxon>
        <taxon>Schizoparmaceae</taxon>
        <taxon>Coniella</taxon>
    </lineage>
</organism>
<gene>
    <name evidence="3" type="ORF">BD289DRAFT_277656</name>
</gene>
<name>A0A2T3A6J6_9PEZI</name>
<feature type="transmembrane region" description="Helical" evidence="2">
    <location>
        <begin position="83"/>
        <end position="105"/>
    </location>
</feature>
<evidence type="ECO:0000313" key="4">
    <source>
        <dbReference type="Proteomes" id="UP000241462"/>
    </source>
</evidence>
<proteinExistence type="predicted"/>
<keyword evidence="2" id="KW-1133">Transmembrane helix</keyword>
<evidence type="ECO:0000256" key="2">
    <source>
        <dbReference type="SAM" id="Phobius"/>
    </source>
</evidence>
<dbReference type="AlphaFoldDB" id="A0A2T3A6J6"/>
<evidence type="ECO:0000313" key="3">
    <source>
        <dbReference type="EMBL" id="PSR83785.1"/>
    </source>
</evidence>
<dbReference type="Proteomes" id="UP000241462">
    <property type="component" value="Unassembled WGS sequence"/>
</dbReference>
<evidence type="ECO:0000256" key="1">
    <source>
        <dbReference type="SAM" id="MobiDB-lite"/>
    </source>
</evidence>
<protein>
    <submittedName>
        <fullName evidence="3">Uncharacterized protein</fullName>
    </submittedName>
</protein>
<keyword evidence="2" id="KW-0812">Transmembrane</keyword>
<accession>A0A2T3A6J6</accession>
<feature type="region of interest" description="Disordered" evidence="1">
    <location>
        <begin position="1"/>
        <end position="57"/>
    </location>
</feature>
<keyword evidence="2" id="KW-0472">Membrane</keyword>
<keyword evidence="4" id="KW-1185">Reference proteome</keyword>
<reference evidence="3 4" key="1">
    <citation type="journal article" date="2018" name="Mycol. Prog.">
        <title>Coniella lustricola, a new species from submerged detritus.</title>
        <authorList>
            <person name="Raudabaugh D.B."/>
            <person name="Iturriaga T."/>
            <person name="Carver A."/>
            <person name="Mondo S."/>
            <person name="Pangilinan J."/>
            <person name="Lipzen A."/>
            <person name="He G."/>
            <person name="Amirebrahimi M."/>
            <person name="Grigoriev I.V."/>
            <person name="Miller A.N."/>
        </authorList>
    </citation>
    <scope>NUCLEOTIDE SEQUENCE [LARGE SCALE GENOMIC DNA]</scope>
    <source>
        <strain evidence="3 4">B22-T-1</strain>
    </source>
</reference>
<dbReference type="EMBL" id="KZ678454">
    <property type="protein sequence ID" value="PSR83785.1"/>
    <property type="molecule type" value="Genomic_DNA"/>
</dbReference>